<dbReference type="RefSeq" id="WP_210759840.1">
    <property type="nucleotide sequence ID" value="NZ_CP060139.1"/>
</dbReference>
<sequence>MKNYVLLWGLGLLILSASACKELEYKWHYRDVQDAVHKTQDIPTESILKAHLKNGEVYFFPGAWWVDTNSRAVQGMAYHYDANRDFLDSAERSLPIASVSLFEVNKELDISSGHQMLAPLTVVNIGLSFVCLANPKACFGSCPTFYTVEDQGLFSARAEGFSNAICPSLEYADIDDLKISEYSDSLFTLVMKNEAQETHVLRSVQLVALAQNEGERIYQSRIGDFYATQGLWMPRNNALLAAADGQEYFSEADAENLASKEELILEFDVDPSQEDLGLVLDFRQTLMTTYFIYSALSYMGDEVADIIAKFENSGDLYETMDKGLKSELGELEVYLWNEEAQRWDLQGSFYETGPIAINRQILDLAHQPKGPLKLKLVMNLGLWRIDRAAICSIQRKLEPQALKPIAVRKAGIVSAQAKTELNDPDLQLVSMPGDYFELDFSLDPNQNYALFLKAEGYYLEWMRKEWLADKDLWKLRQMFKQPALYLKREAEAYKIYEQNMEEVFWSSQVPAEPLTLKP</sequence>
<evidence type="ECO:0000313" key="2">
    <source>
        <dbReference type="Proteomes" id="UP000516305"/>
    </source>
</evidence>
<keyword evidence="2" id="KW-1185">Reference proteome</keyword>
<organism evidence="1 2">
    <name type="scientific">Croceimicrobium hydrocarbonivorans</name>
    <dbReference type="NCBI Taxonomy" id="2761580"/>
    <lineage>
        <taxon>Bacteria</taxon>
        <taxon>Pseudomonadati</taxon>
        <taxon>Bacteroidota</taxon>
        <taxon>Flavobacteriia</taxon>
        <taxon>Flavobacteriales</taxon>
        <taxon>Owenweeksiaceae</taxon>
        <taxon>Croceimicrobium</taxon>
    </lineage>
</organism>
<name>A0A7H0VHW5_9FLAO</name>
<dbReference type="KEGG" id="chyd:H4K34_05590"/>
<dbReference type="EMBL" id="CP060139">
    <property type="protein sequence ID" value="QNR25313.1"/>
    <property type="molecule type" value="Genomic_DNA"/>
</dbReference>
<dbReference type="AlphaFoldDB" id="A0A7H0VHW5"/>
<gene>
    <name evidence="1" type="ORF">H4K34_05590</name>
</gene>
<protein>
    <submittedName>
        <fullName evidence="1">Uncharacterized protein</fullName>
    </submittedName>
</protein>
<dbReference type="Proteomes" id="UP000516305">
    <property type="component" value="Chromosome"/>
</dbReference>
<reference evidence="1 2" key="1">
    <citation type="submission" date="2020-08" db="EMBL/GenBank/DDBJ databases">
        <title>Croceimicrobium hydrocarbonivorans gen. nov., sp. nov., a novel marine bacterium isolated from a bacterial consortium that degrades polyethylene terephthalate.</title>
        <authorList>
            <person name="Liu R."/>
        </authorList>
    </citation>
    <scope>NUCLEOTIDE SEQUENCE [LARGE SCALE GENOMIC DNA]</scope>
    <source>
        <strain evidence="1 2">A20-9</strain>
    </source>
</reference>
<accession>A0A7H0VHW5</accession>
<dbReference type="PROSITE" id="PS51257">
    <property type="entry name" value="PROKAR_LIPOPROTEIN"/>
    <property type="match status" value="1"/>
</dbReference>
<evidence type="ECO:0000313" key="1">
    <source>
        <dbReference type="EMBL" id="QNR25313.1"/>
    </source>
</evidence>
<proteinExistence type="predicted"/>